<keyword evidence="1" id="KW-1133">Transmembrane helix</keyword>
<keyword evidence="3" id="KW-1185">Reference proteome</keyword>
<evidence type="ECO:0000313" key="2">
    <source>
        <dbReference type="EMBL" id="RPB29898.1"/>
    </source>
</evidence>
<reference evidence="2 3" key="1">
    <citation type="journal article" date="2018" name="Nat. Ecol. Evol.">
        <title>Pezizomycetes genomes reveal the molecular basis of ectomycorrhizal truffle lifestyle.</title>
        <authorList>
            <person name="Murat C."/>
            <person name="Payen T."/>
            <person name="Noel B."/>
            <person name="Kuo A."/>
            <person name="Morin E."/>
            <person name="Chen J."/>
            <person name="Kohler A."/>
            <person name="Krizsan K."/>
            <person name="Balestrini R."/>
            <person name="Da Silva C."/>
            <person name="Montanini B."/>
            <person name="Hainaut M."/>
            <person name="Levati E."/>
            <person name="Barry K.W."/>
            <person name="Belfiori B."/>
            <person name="Cichocki N."/>
            <person name="Clum A."/>
            <person name="Dockter R.B."/>
            <person name="Fauchery L."/>
            <person name="Guy J."/>
            <person name="Iotti M."/>
            <person name="Le Tacon F."/>
            <person name="Lindquist E.A."/>
            <person name="Lipzen A."/>
            <person name="Malagnac F."/>
            <person name="Mello A."/>
            <person name="Molinier V."/>
            <person name="Miyauchi S."/>
            <person name="Poulain J."/>
            <person name="Riccioni C."/>
            <person name="Rubini A."/>
            <person name="Sitrit Y."/>
            <person name="Splivallo R."/>
            <person name="Traeger S."/>
            <person name="Wang M."/>
            <person name="Zifcakova L."/>
            <person name="Wipf D."/>
            <person name="Zambonelli A."/>
            <person name="Paolocci F."/>
            <person name="Nowrousian M."/>
            <person name="Ottonello S."/>
            <person name="Baldrian P."/>
            <person name="Spatafora J.W."/>
            <person name="Henrissat B."/>
            <person name="Nagy L.G."/>
            <person name="Aury J.M."/>
            <person name="Wincker P."/>
            <person name="Grigoriev I.V."/>
            <person name="Bonfante P."/>
            <person name="Martin F.M."/>
        </authorList>
    </citation>
    <scope>NUCLEOTIDE SEQUENCE [LARGE SCALE GENOMIC DNA]</scope>
    <source>
        <strain evidence="2 3">ATCC MYA-4762</strain>
    </source>
</reference>
<proteinExistence type="predicted"/>
<gene>
    <name evidence="2" type="ORF">L211DRAFT_51009</name>
</gene>
<sequence>MPAPLIITMTGYDGVKWKVKWNLPGRRSLKPTASMVSLTSAICSLALTSAILSSWMFHVPAFWLGKFQPLLAFFSLLEASGYLFCSYTLAITFFCTVHI</sequence>
<feature type="transmembrane region" description="Helical" evidence="1">
    <location>
        <begin position="36"/>
        <end position="58"/>
    </location>
</feature>
<feature type="transmembrane region" description="Helical" evidence="1">
    <location>
        <begin position="70"/>
        <end position="97"/>
    </location>
</feature>
<name>A0A3N4M8E1_9PEZI</name>
<organism evidence="2 3">
    <name type="scientific">Terfezia boudieri ATCC MYA-4762</name>
    <dbReference type="NCBI Taxonomy" id="1051890"/>
    <lineage>
        <taxon>Eukaryota</taxon>
        <taxon>Fungi</taxon>
        <taxon>Dikarya</taxon>
        <taxon>Ascomycota</taxon>
        <taxon>Pezizomycotina</taxon>
        <taxon>Pezizomycetes</taxon>
        <taxon>Pezizales</taxon>
        <taxon>Pezizaceae</taxon>
        <taxon>Terfezia</taxon>
    </lineage>
</organism>
<evidence type="ECO:0000313" key="3">
    <source>
        <dbReference type="Proteomes" id="UP000267821"/>
    </source>
</evidence>
<dbReference type="AlphaFoldDB" id="A0A3N4M8E1"/>
<accession>A0A3N4M8E1</accession>
<evidence type="ECO:0000256" key="1">
    <source>
        <dbReference type="SAM" id="Phobius"/>
    </source>
</evidence>
<keyword evidence="1" id="KW-0472">Membrane</keyword>
<protein>
    <submittedName>
        <fullName evidence="2">Uncharacterized protein</fullName>
    </submittedName>
</protein>
<dbReference type="InParanoid" id="A0A3N4M8E1"/>
<dbReference type="Proteomes" id="UP000267821">
    <property type="component" value="Unassembled WGS sequence"/>
</dbReference>
<keyword evidence="1" id="KW-0812">Transmembrane</keyword>
<dbReference type="EMBL" id="ML121527">
    <property type="protein sequence ID" value="RPB29898.1"/>
    <property type="molecule type" value="Genomic_DNA"/>
</dbReference>